<evidence type="ECO:0000256" key="1">
    <source>
        <dbReference type="ARBA" id="ARBA00023015"/>
    </source>
</evidence>
<keyword evidence="6" id="KW-1185">Reference proteome</keyword>
<feature type="domain" description="Xylanolytic transcriptional activator regulatory" evidence="4">
    <location>
        <begin position="70"/>
        <end position="142"/>
    </location>
</feature>
<evidence type="ECO:0000256" key="2">
    <source>
        <dbReference type="ARBA" id="ARBA00023163"/>
    </source>
</evidence>
<dbReference type="PANTHER" id="PTHR47424">
    <property type="entry name" value="REGULATORY PROTEIN GAL4"/>
    <property type="match status" value="1"/>
</dbReference>
<keyword evidence="3" id="KW-0539">Nucleus</keyword>
<dbReference type="SMART" id="SM00906">
    <property type="entry name" value="Fungal_trans"/>
    <property type="match status" value="1"/>
</dbReference>
<reference evidence="5" key="1">
    <citation type="journal article" date="2020" name="Stud. Mycol.">
        <title>101 Dothideomycetes genomes: a test case for predicting lifestyles and emergence of pathogens.</title>
        <authorList>
            <person name="Haridas S."/>
            <person name="Albert R."/>
            <person name="Binder M."/>
            <person name="Bloem J."/>
            <person name="Labutti K."/>
            <person name="Salamov A."/>
            <person name="Andreopoulos B."/>
            <person name="Baker S."/>
            <person name="Barry K."/>
            <person name="Bills G."/>
            <person name="Bluhm B."/>
            <person name="Cannon C."/>
            <person name="Castanera R."/>
            <person name="Culley D."/>
            <person name="Daum C."/>
            <person name="Ezra D."/>
            <person name="Gonzalez J."/>
            <person name="Henrissat B."/>
            <person name="Kuo A."/>
            <person name="Liang C."/>
            <person name="Lipzen A."/>
            <person name="Lutzoni F."/>
            <person name="Magnuson J."/>
            <person name="Mondo S."/>
            <person name="Nolan M."/>
            <person name="Ohm R."/>
            <person name="Pangilinan J."/>
            <person name="Park H.-J."/>
            <person name="Ramirez L."/>
            <person name="Alfaro M."/>
            <person name="Sun H."/>
            <person name="Tritt A."/>
            <person name="Yoshinaga Y."/>
            <person name="Zwiers L.-H."/>
            <person name="Turgeon B."/>
            <person name="Goodwin S."/>
            <person name="Spatafora J."/>
            <person name="Crous P."/>
            <person name="Grigoriev I."/>
        </authorList>
    </citation>
    <scope>NUCLEOTIDE SEQUENCE</scope>
    <source>
        <strain evidence="5">CBS 690.94</strain>
    </source>
</reference>
<dbReference type="Pfam" id="PF04082">
    <property type="entry name" value="Fungal_trans"/>
    <property type="match status" value="1"/>
</dbReference>
<dbReference type="GO" id="GO:0000981">
    <property type="term" value="F:DNA-binding transcription factor activity, RNA polymerase II-specific"/>
    <property type="evidence" value="ECO:0007669"/>
    <property type="project" value="TreeGrafter"/>
</dbReference>
<proteinExistence type="predicted"/>
<protein>
    <recommendedName>
        <fullName evidence="4">Xylanolytic transcriptional activator regulatory domain-containing protein</fullName>
    </recommendedName>
</protein>
<accession>A0A9P4PM17</accession>
<dbReference type="InterPro" id="IPR051127">
    <property type="entry name" value="Fungal_SecMet_Regulators"/>
</dbReference>
<dbReference type="OrthoDB" id="2283488at2759"/>
<dbReference type="InterPro" id="IPR007219">
    <property type="entry name" value="XnlR_reg_dom"/>
</dbReference>
<evidence type="ECO:0000313" key="5">
    <source>
        <dbReference type="EMBL" id="KAF2445271.1"/>
    </source>
</evidence>
<keyword evidence="1" id="KW-0805">Transcription regulation</keyword>
<dbReference type="CDD" id="cd12148">
    <property type="entry name" value="fungal_TF_MHR"/>
    <property type="match status" value="1"/>
</dbReference>
<comment type="caution">
    <text evidence="5">The sequence shown here is derived from an EMBL/GenBank/DDBJ whole genome shotgun (WGS) entry which is preliminary data.</text>
</comment>
<name>A0A9P4PM17_9PLEO</name>
<dbReference type="EMBL" id="MU001500">
    <property type="protein sequence ID" value="KAF2445271.1"/>
    <property type="molecule type" value="Genomic_DNA"/>
</dbReference>
<dbReference type="GO" id="GO:0000978">
    <property type="term" value="F:RNA polymerase II cis-regulatory region sequence-specific DNA binding"/>
    <property type="evidence" value="ECO:0007669"/>
    <property type="project" value="TreeGrafter"/>
</dbReference>
<dbReference type="GO" id="GO:0000435">
    <property type="term" value="P:positive regulation of transcription from RNA polymerase II promoter by galactose"/>
    <property type="evidence" value="ECO:0007669"/>
    <property type="project" value="TreeGrafter"/>
</dbReference>
<dbReference type="Proteomes" id="UP000799764">
    <property type="component" value="Unassembled WGS sequence"/>
</dbReference>
<dbReference type="GO" id="GO:0006351">
    <property type="term" value="P:DNA-templated transcription"/>
    <property type="evidence" value="ECO:0007669"/>
    <property type="project" value="InterPro"/>
</dbReference>
<evidence type="ECO:0000313" key="6">
    <source>
        <dbReference type="Proteomes" id="UP000799764"/>
    </source>
</evidence>
<evidence type="ECO:0000256" key="3">
    <source>
        <dbReference type="ARBA" id="ARBA00023242"/>
    </source>
</evidence>
<organism evidence="5 6">
    <name type="scientific">Karstenula rhodostoma CBS 690.94</name>
    <dbReference type="NCBI Taxonomy" id="1392251"/>
    <lineage>
        <taxon>Eukaryota</taxon>
        <taxon>Fungi</taxon>
        <taxon>Dikarya</taxon>
        <taxon>Ascomycota</taxon>
        <taxon>Pezizomycotina</taxon>
        <taxon>Dothideomycetes</taxon>
        <taxon>Pleosporomycetidae</taxon>
        <taxon>Pleosporales</taxon>
        <taxon>Massarineae</taxon>
        <taxon>Didymosphaeriaceae</taxon>
        <taxon>Karstenula</taxon>
    </lineage>
</organism>
<dbReference type="PANTHER" id="PTHR47424:SF12">
    <property type="entry name" value="TRANSCRIPTION FACTOR ASQA"/>
    <property type="match status" value="1"/>
</dbReference>
<keyword evidence="2" id="KW-0804">Transcription</keyword>
<evidence type="ECO:0000259" key="4">
    <source>
        <dbReference type="SMART" id="SM00906"/>
    </source>
</evidence>
<gene>
    <name evidence="5" type="ORF">P171DRAFT_485330</name>
</gene>
<dbReference type="GO" id="GO:0008270">
    <property type="term" value="F:zinc ion binding"/>
    <property type="evidence" value="ECO:0007669"/>
    <property type="project" value="InterPro"/>
</dbReference>
<dbReference type="AlphaFoldDB" id="A0A9P4PM17"/>
<sequence length="330" mass="37471">MSMQYDMTLRTRTVPRFEVDADDPTIAGRWYYRRCQALLSRDFGSPTISTVQCQLLSVIYLCCASFQNMAHSTLATAVRTANMLGLHMEPPSDMSKAERELRKRIWWSSYTIESKKCMKLGRPFSTSLSSVFCELPVDNHEVASTAGSDFAPLDENVTWLTYNLQHTKMFLAARKTYTALFDRCLEIHQGKKGCVIYEVPVALKRCANSFSTGILTLQTWAQEVPEILKTERQGDGVAFSTDLSPLAVEQFAPLWLQRQRLLLELLYHNLSMNLHRIFITYPTTPQLADSSGQSHATSAAEHAVSLTNIMHQIMTQTDILAGWHEAFQWQ</sequence>
<dbReference type="GO" id="GO:0005634">
    <property type="term" value="C:nucleus"/>
    <property type="evidence" value="ECO:0007669"/>
    <property type="project" value="TreeGrafter"/>
</dbReference>